<protein>
    <submittedName>
        <fullName evidence="1">Uncharacterized protein</fullName>
    </submittedName>
</protein>
<proteinExistence type="predicted"/>
<sequence>MIYLHLQKDCLVVKSPCMLFLEAEKLNTSWFENEAHFLYKLVCF</sequence>
<dbReference type="AlphaFoldDB" id="A0ABD3T1U5"/>
<organism evidence="1 2">
    <name type="scientific">Penstemon smallii</name>
    <dbReference type="NCBI Taxonomy" id="265156"/>
    <lineage>
        <taxon>Eukaryota</taxon>
        <taxon>Viridiplantae</taxon>
        <taxon>Streptophyta</taxon>
        <taxon>Embryophyta</taxon>
        <taxon>Tracheophyta</taxon>
        <taxon>Spermatophyta</taxon>
        <taxon>Magnoliopsida</taxon>
        <taxon>eudicotyledons</taxon>
        <taxon>Gunneridae</taxon>
        <taxon>Pentapetalae</taxon>
        <taxon>asterids</taxon>
        <taxon>lamiids</taxon>
        <taxon>Lamiales</taxon>
        <taxon>Plantaginaceae</taxon>
        <taxon>Cheloneae</taxon>
        <taxon>Penstemon</taxon>
    </lineage>
</organism>
<dbReference type="Proteomes" id="UP001634393">
    <property type="component" value="Unassembled WGS sequence"/>
</dbReference>
<comment type="caution">
    <text evidence="1">The sequence shown here is derived from an EMBL/GenBank/DDBJ whole genome shotgun (WGS) entry which is preliminary data.</text>
</comment>
<dbReference type="EMBL" id="JBJXBP010000005">
    <property type="protein sequence ID" value="KAL3830869.1"/>
    <property type="molecule type" value="Genomic_DNA"/>
</dbReference>
<keyword evidence="2" id="KW-1185">Reference proteome</keyword>
<evidence type="ECO:0000313" key="2">
    <source>
        <dbReference type="Proteomes" id="UP001634393"/>
    </source>
</evidence>
<accession>A0ABD3T1U5</accession>
<evidence type="ECO:0000313" key="1">
    <source>
        <dbReference type="EMBL" id="KAL3830869.1"/>
    </source>
</evidence>
<name>A0ABD3T1U5_9LAMI</name>
<reference evidence="1 2" key="1">
    <citation type="submission" date="2024-12" db="EMBL/GenBank/DDBJ databases">
        <title>The unique morphological basis and parallel evolutionary history of personate flowers in Penstemon.</title>
        <authorList>
            <person name="Depatie T.H."/>
            <person name="Wessinger C.A."/>
        </authorList>
    </citation>
    <scope>NUCLEOTIDE SEQUENCE [LARGE SCALE GENOMIC DNA]</scope>
    <source>
        <strain evidence="1">WTNN_2</strain>
        <tissue evidence="1">Leaf</tissue>
    </source>
</reference>
<gene>
    <name evidence="1" type="ORF">ACJIZ3_019671</name>
</gene>